<keyword evidence="3" id="KW-1185">Reference proteome</keyword>
<dbReference type="PROSITE" id="PS50297">
    <property type="entry name" value="ANK_REP_REGION"/>
    <property type="match status" value="1"/>
</dbReference>
<dbReference type="EMBL" id="CAXAMM010021112">
    <property type="protein sequence ID" value="CAK9049270.1"/>
    <property type="molecule type" value="Genomic_DNA"/>
</dbReference>
<organism evidence="2 3">
    <name type="scientific">Durusdinium trenchii</name>
    <dbReference type="NCBI Taxonomy" id="1381693"/>
    <lineage>
        <taxon>Eukaryota</taxon>
        <taxon>Sar</taxon>
        <taxon>Alveolata</taxon>
        <taxon>Dinophyceae</taxon>
        <taxon>Suessiales</taxon>
        <taxon>Symbiodiniaceae</taxon>
        <taxon>Durusdinium</taxon>
    </lineage>
</organism>
<protein>
    <submittedName>
        <fullName evidence="2">Uncharacterized protein</fullName>
    </submittedName>
</protein>
<evidence type="ECO:0000313" key="3">
    <source>
        <dbReference type="Proteomes" id="UP001642464"/>
    </source>
</evidence>
<comment type="caution">
    <text evidence="2">The sequence shown here is derived from an EMBL/GenBank/DDBJ whole genome shotgun (WGS) entry which is preliminary data.</text>
</comment>
<dbReference type="Proteomes" id="UP001642464">
    <property type="component" value="Unassembled WGS sequence"/>
</dbReference>
<evidence type="ECO:0000256" key="1">
    <source>
        <dbReference type="PROSITE-ProRule" id="PRU00023"/>
    </source>
</evidence>
<accession>A0ABP0MCR5</accession>
<feature type="repeat" description="ANK" evidence="1">
    <location>
        <begin position="49"/>
        <end position="74"/>
    </location>
</feature>
<evidence type="ECO:0000313" key="2">
    <source>
        <dbReference type="EMBL" id="CAK9049270.1"/>
    </source>
</evidence>
<keyword evidence="1" id="KW-0040">ANK repeat</keyword>
<proteinExistence type="predicted"/>
<dbReference type="PROSITE" id="PS50088">
    <property type="entry name" value="ANK_REPEAT"/>
    <property type="match status" value="1"/>
</dbReference>
<reference evidence="2 3" key="1">
    <citation type="submission" date="2024-02" db="EMBL/GenBank/DDBJ databases">
        <authorList>
            <person name="Chen Y."/>
            <person name="Shah S."/>
            <person name="Dougan E. K."/>
            <person name="Thang M."/>
            <person name="Chan C."/>
        </authorList>
    </citation>
    <scope>NUCLEOTIDE SEQUENCE [LARGE SCALE GENOMIC DNA]</scope>
</reference>
<dbReference type="InterPro" id="IPR002110">
    <property type="entry name" value="Ankyrin_rpt"/>
</dbReference>
<sequence>MVRLDLSNPDLIAQKMQRRERLMEFLERHGFVDIHHPPAHPLNRKVSFEALSPLQVAQLTGNTDVAELLLEAGARPLHSSGSSVTFGSSVIRALSVISSGGAFQKRLKDMSPSKTCLKAATGEVAPDEVQTVVV</sequence>
<name>A0ABP0MCR5_9DINO</name>
<gene>
    <name evidence="2" type="ORF">SCF082_LOCUS27316</name>
</gene>